<accession>A0ACC0AA48</accession>
<sequence length="132" mass="15301">MDKHKYVSEPIHSMSSRMKNWVILCFTILTFHIILEVEICGASSSRLLFDDDEAEHELFEQWMVQHGRDYKNEAEKAQHFWIFKQTLKFVEAFNSVPGRSSAVGLNDFADQTPEELATNLGFAFRSLPPTQF</sequence>
<evidence type="ECO:0000313" key="2">
    <source>
        <dbReference type="Proteomes" id="UP001060085"/>
    </source>
</evidence>
<name>A0ACC0AA48_CATRO</name>
<proteinExistence type="predicted"/>
<reference evidence="2" key="1">
    <citation type="journal article" date="2023" name="Nat. Plants">
        <title>Single-cell RNA sequencing provides a high-resolution roadmap for understanding the multicellular compartmentation of specialized metabolism.</title>
        <authorList>
            <person name="Sun S."/>
            <person name="Shen X."/>
            <person name="Li Y."/>
            <person name="Li Y."/>
            <person name="Wang S."/>
            <person name="Li R."/>
            <person name="Zhang H."/>
            <person name="Shen G."/>
            <person name="Guo B."/>
            <person name="Wei J."/>
            <person name="Xu J."/>
            <person name="St-Pierre B."/>
            <person name="Chen S."/>
            <person name="Sun C."/>
        </authorList>
    </citation>
    <scope>NUCLEOTIDE SEQUENCE [LARGE SCALE GENOMIC DNA]</scope>
</reference>
<dbReference type="Proteomes" id="UP001060085">
    <property type="component" value="Linkage Group LG06"/>
</dbReference>
<gene>
    <name evidence="1" type="ORF">M9H77_26115</name>
</gene>
<comment type="caution">
    <text evidence="1">The sequence shown here is derived from an EMBL/GenBank/DDBJ whole genome shotgun (WGS) entry which is preliminary data.</text>
</comment>
<dbReference type="EMBL" id="CM044706">
    <property type="protein sequence ID" value="KAI5657322.1"/>
    <property type="molecule type" value="Genomic_DNA"/>
</dbReference>
<protein>
    <submittedName>
        <fullName evidence="1">Uncharacterized protein</fullName>
    </submittedName>
</protein>
<organism evidence="1 2">
    <name type="scientific">Catharanthus roseus</name>
    <name type="common">Madagascar periwinkle</name>
    <name type="synonym">Vinca rosea</name>
    <dbReference type="NCBI Taxonomy" id="4058"/>
    <lineage>
        <taxon>Eukaryota</taxon>
        <taxon>Viridiplantae</taxon>
        <taxon>Streptophyta</taxon>
        <taxon>Embryophyta</taxon>
        <taxon>Tracheophyta</taxon>
        <taxon>Spermatophyta</taxon>
        <taxon>Magnoliopsida</taxon>
        <taxon>eudicotyledons</taxon>
        <taxon>Gunneridae</taxon>
        <taxon>Pentapetalae</taxon>
        <taxon>asterids</taxon>
        <taxon>lamiids</taxon>
        <taxon>Gentianales</taxon>
        <taxon>Apocynaceae</taxon>
        <taxon>Rauvolfioideae</taxon>
        <taxon>Vinceae</taxon>
        <taxon>Catharanthinae</taxon>
        <taxon>Catharanthus</taxon>
    </lineage>
</organism>
<keyword evidence="2" id="KW-1185">Reference proteome</keyword>
<evidence type="ECO:0000313" key="1">
    <source>
        <dbReference type="EMBL" id="KAI5657322.1"/>
    </source>
</evidence>